<feature type="transmembrane region" description="Helical" evidence="1">
    <location>
        <begin position="370"/>
        <end position="390"/>
    </location>
</feature>
<dbReference type="RefSeq" id="XP_027099102.2">
    <property type="nucleotide sequence ID" value="XM_027243301.2"/>
</dbReference>
<dbReference type="InterPro" id="IPR043502">
    <property type="entry name" value="DNA/RNA_pol_sf"/>
</dbReference>
<dbReference type="AlphaFoldDB" id="A0A6P6VAW0"/>
<name>A0A6P6VAW0_COFAR</name>
<evidence type="ECO:0000259" key="2">
    <source>
        <dbReference type="PROSITE" id="PS50878"/>
    </source>
</evidence>
<dbReference type="Proteomes" id="UP001652660">
    <property type="component" value="Chromosome 11e"/>
</dbReference>
<dbReference type="PROSITE" id="PS50878">
    <property type="entry name" value="RT_POL"/>
    <property type="match status" value="1"/>
</dbReference>
<dbReference type="InterPro" id="IPR002156">
    <property type="entry name" value="RNaseH_domain"/>
</dbReference>
<dbReference type="Pfam" id="PF00078">
    <property type="entry name" value="RVT_1"/>
    <property type="match status" value="1"/>
</dbReference>
<evidence type="ECO:0000313" key="4">
    <source>
        <dbReference type="RefSeq" id="XP_027099102.2"/>
    </source>
</evidence>
<organism evidence="3 4">
    <name type="scientific">Coffea arabica</name>
    <name type="common">Arabian coffee</name>
    <dbReference type="NCBI Taxonomy" id="13443"/>
    <lineage>
        <taxon>Eukaryota</taxon>
        <taxon>Viridiplantae</taxon>
        <taxon>Streptophyta</taxon>
        <taxon>Embryophyta</taxon>
        <taxon>Tracheophyta</taxon>
        <taxon>Spermatophyta</taxon>
        <taxon>Magnoliopsida</taxon>
        <taxon>eudicotyledons</taxon>
        <taxon>Gunneridae</taxon>
        <taxon>Pentapetalae</taxon>
        <taxon>asterids</taxon>
        <taxon>lamiids</taxon>
        <taxon>Gentianales</taxon>
        <taxon>Rubiaceae</taxon>
        <taxon>Ixoroideae</taxon>
        <taxon>Gardenieae complex</taxon>
        <taxon>Bertiereae - Coffeeae clade</taxon>
        <taxon>Coffeeae</taxon>
        <taxon>Coffea</taxon>
    </lineage>
</organism>
<sequence>MDTNPDQRKVKKRFYFDQRWVRNGEIRGVIERAWGSEHQGSRMFKVTRKIRECRMALLTWKRNNSLNSGRQIMELKEKIQELKVSNNLGKRGQIAELKLQLSTAYREEELYWSQKARTWWLQEGDKNTAFFHASVMAARKQRKITCLQKDNGQWCKTDQELREEMCRYYNQLLTTGNVDQIKETLQGVPTTISRQMNEHLIRPVGEQEIHRALFSMHPNKSPGTDGMSPLFFQKYWHIVRIDVVNAVVSFFHTGNMLKVVNETLIPKVENPINLTQYRPISLCNTLYKIISKVLANRLKVVLNKCISETQSAFVPGRQIVDNVLIAHEVMHFLKNKRKGKVGFMTIKLDMSKAYDRVEWKFIGRMMMHMGFCPIFVMWIISCISSISYSFNLNGAKVGYIKPSRGLRQGGPLSPYLFLICAEGLSHLINTKIDKKMMAGIKVSKNSPQISHLFFADDSLICCKATVQEAKQVQEVLKSYSVASEQLVNFEKSAVYYSRNTLRTRRAAICEVMGNLKEATNGKYLGLPMAIGRTKNQVFGYIKSAVTKKMKGWANKMLSMAGKEEKKLPWVSWKKLADVKGRGGLGFKDLDAFNKALLAKQLWRIICSPNLLMSKVIRGNNLKDHKSLDNHPPNSASWAWKSIHSAWELLEGGLWKRVGDGTQINIWEDRWVIGSAIGRTSTTCPPNCHLHTVSQLISEGRWNEEILQQVFNREEREHIASIPLSVFKRQDRYFWNFAKSGIYTVKTGYARAMQASSTVNSRQKLKGETSREIRKHSVWKQLWNLNLKHKIKHFIWKCLQNGIAVNDDIYKRTGKGDKVCTVCGEGEETAEHMFFNCPRAQLMWKIARVRWEELRDLQSNLWRWWEAIAQTGSKELGTEHIVLTVNILWQIWKAWNKMVFEQQRSGANDIVQRAQQEWLEYEDVRQQEEAIKQNEGAGSQMEQVIVPRAEGVIRISTDAALNARMIRTGKGIVAQHWTGEIIRAKGVVEWKKGEALMEETLTIRLALQMAQETSWRKIAILSDCKTATDHIRCNNVQDGTLANILEDIAYLIQVFDYCTIS</sequence>
<dbReference type="PANTHER" id="PTHR46890:SF48">
    <property type="entry name" value="RNA-DIRECTED DNA POLYMERASE"/>
    <property type="match status" value="1"/>
</dbReference>
<proteinExistence type="predicted"/>
<dbReference type="GO" id="GO:0003676">
    <property type="term" value="F:nucleic acid binding"/>
    <property type="evidence" value="ECO:0007669"/>
    <property type="project" value="InterPro"/>
</dbReference>
<dbReference type="OrthoDB" id="428918at2759"/>
<dbReference type="GO" id="GO:0004523">
    <property type="term" value="F:RNA-DNA hybrid ribonuclease activity"/>
    <property type="evidence" value="ECO:0007669"/>
    <property type="project" value="InterPro"/>
</dbReference>
<dbReference type="InterPro" id="IPR052343">
    <property type="entry name" value="Retrotransposon-Effector_Assoc"/>
</dbReference>
<dbReference type="SUPFAM" id="SSF56672">
    <property type="entry name" value="DNA/RNA polymerases"/>
    <property type="match status" value="1"/>
</dbReference>
<dbReference type="InterPro" id="IPR026960">
    <property type="entry name" value="RVT-Znf"/>
</dbReference>
<feature type="domain" description="Reverse transcriptase" evidence="2">
    <location>
        <begin position="246"/>
        <end position="528"/>
    </location>
</feature>
<gene>
    <name evidence="4" type="primary">LOC113718394</name>
</gene>
<keyword evidence="1" id="KW-0812">Transmembrane</keyword>
<reference evidence="3" key="1">
    <citation type="journal article" date="2025" name="Foods">
        <title>Unveiling the Microbial Signatures of Arabica Coffee Cherries: Insights into Ripeness Specific Diversity, Functional Traits, and Implications for Quality and Safety.</title>
        <authorList>
            <consortium name="RefSeq"/>
            <person name="Tenea G.N."/>
            <person name="Cifuentes V."/>
            <person name="Reyes P."/>
            <person name="Cevallos-Vallejos M."/>
        </authorList>
    </citation>
    <scope>NUCLEOTIDE SEQUENCE [LARGE SCALE GENOMIC DNA]</scope>
</reference>
<protein>
    <recommendedName>
        <fullName evidence="2">Reverse transcriptase domain-containing protein</fullName>
    </recommendedName>
</protein>
<dbReference type="InterPro" id="IPR000477">
    <property type="entry name" value="RT_dom"/>
</dbReference>
<evidence type="ECO:0000313" key="3">
    <source>
        <dbReference type="Proteomes" id="UP001652660"/>
    </source>
</evidence>
<keyword evidence="1" id="KW-1133">Transmembrane helix</keyword>
<dbReference type="Pfam" id="PF13966">
    <property type="entry name" value="zf-RVT"/>
    <property type="match status" value="1"/>
</dbReference>
<keyword evidence="3" id="KW-1185">Reference proteome</keyword>
<dbReference type="Pfam" id="PF13456">
    <property type="entry name" value="RVT_3"/>
    <property type="match status" value="1"/>
</dbReference>
<dbReference type="PANTHER" id="PTHR46890">
    <property type="entry name" value="NON-LTR RETROLELEMENT REVERSE TRANSCRIPTASE-LIKE PROTEIN-RELATED"/>
    <property type="match status" value="1"/>
</dbReference>
<dbReference type="CDD" id="cd01650">
    <property type="entry name" value="RT_nLTR_like"/>
    <property type="match status" value="1"/>
</dbReference>
<accession>A0A6P6VAW0</accession>
<evidence type="ECO:0000256" key="1">
    <source>
        <dbReference type="SAM" id="Phobius"/>
    </source>
</evidence>
<dbReference type="GeneID" id="113718394"/>
<reference evidence="4" key="2">
    <citation type="submission" date="2025-08" db="UniProtKB">
        <authorList>
            <consortium name="RefSeq"/>
        </authorList>
    </citation>
    <scope>IDENTIFICATION</scope>
    <source>
        <tissue evidence="4">Leaves</tissue>
    </source>
</reference>
<keyword evidence="1" id="KW-0472">Membrane</keyword>